<evidence type="ECO:0000256" key="1">
    <source>
        <dbReference type="ARBA" id="ARBA00022723"/>
    </source>
</evidence>
<evidence type="ECO:0000256" key="2">
    <source>
        <dbReference type="ARBA" id="ARBA00023004"/>
    </source>
</evidence>
<dbReference type="InterPro" id="IPR017896">
    <property type="entry name" value="4Fe4S_Fe-S-bd"/>
</dbReference>
<reference evidence="5 6" key="1">
    <citation type="submission" date="2019-08" db="EMBL/GenBank/DDBJ databases">
        <title>In-depth cultivation of the pig gut microbiome towards novel bacterial diversity and tailored functional studies.</title>
        <authorList>
            <person name="Wylensek D."/>
            <person name="Hitch T.C.A."/>
            <person name="Clavel T."/>
        </authorList>
    </citation>
    <scope>NUCLEOTIDE SEQUENCE [LARGE SCALE GENOMIC DNA]</scope>
    <source>
        <strain evidence="5 6">BBE-744-WT-12</strain>
    </source>
</reference>
<dbReference type="InterPro" id="IPR036812">
    <property type="entry name" value="NAD(P)_OxRdtase_dom_sf"/>
</dbReference>
<keyword evidence="1" id="KW-0479">Metal-binding</keyword>
<protein>
    <submittedName>
        <fullName evidence="5">Aldo/keto reductase</fullName>
    </submittedName>
</protein>
<accession>A0A844G255</accession>
<dbReference type="EMBL" id="VUNS01000010">
    <property type="protein sequence ID" value="MST97456.1"/>
    <property type="molecule type" value="Genomic_DNA"/>
</dbReference>
<keyword evidence="6" id="KW-1185">Reference proteome</keyword>
<dbReference type="PANTHER" id="PTHR43312:SF2">
    <property type="entry name" value="OXIDOREDUCTASE"/>
    <property type="match status" value="1"/>
</dbReference>
<gene>
    <name evidence="5" type="ORF">FYJ85_10435</name>
</gene>
<dbReference type="GO" id="GO:0051536">
    <property type="term" value="F:iron-sulfur cluster binding"/>
    <property type="evidence" value="ECO:0007669"/>
    <property type="project" value="UniProtKB-KW"/>
</dbReference>
<comment type="caution">
    <text evidence="5">The sequence shown here is derived from an EMBL/GenBank/DDBJ whole genome shotgun (WGS) entry which is preliminary data.</text>
</comment>
<dbReference type="PROSITE" id="PS51379">
    <property type="entry name" value="4FE4S_FER_2"/>
    <property type="match status" value="1"/>
</dbReference>
<dbReference type="InterPro" id="IPR053135">
    <property type="entry name" value="AKR2_Oxidoreductase"/>
</dbReference>
<dbReference type="Pfam" id="PF00248">
    <property type="entry name" value="Aldo_ket_red"/>
    <property type="match status" value="1"/>
</dbReference>
<sequence length="353" mass="40216">MRLPRLSPDRPDIDQATVKKMIDRAMKAGCNYFDTAYMYHDGLSERCLGELLQAYPRDSYYLTDKMPVWFAKNPGDIEKIFREQLARCKTDYFDFYMLHALDTANWKLAQTYEACEFLARMKKEGKIRKLGFSFHDTPEVLQQIVDAQEWDFAQIQLNYLDWELYRSREQYEILTKAGIPVIVMEPLRGGSLATLSPDATEILKTADPGSSNAAWALRYVASLPNVLCVLSGMTLPEHMEDNLKTFSPLKPLTDSERKTLDLALAAYRKRLAVPCTACRYCMPCPVGVEIPRIFGLYNQYKITGNKWLFLNNYNAIPEDSGASACVNCGRCVKHCPQKIDIPAQLKKIAAEIA</sequence>
<keyword evidence="3" id="KW-0411">Iron-sulfur</keyword>
<dbReference type="SUPFAM" id="SSF46548">
    <property type="entry name" value="alpha-helical ferredoxin"/>
    <property type="match status" value="1"/>
</dbReference>
<dbReference type="InterPro" id="IPR023210">
    <property type="entry name" value="NADP_OxRdtase_dom"/>
</dbReference>
<evidence type="ECO:0000256" key="3">
    <source>
        <dbReference type="ARBA" id="ARBA00023014"/>
    </source>
</evidence>
<organism evidence="5 6">
    <name type="scientific">Victivallis lenta</name>
    <dbReference type="NCBI Taxonomy" id="2606640"/>
    <lineage>
        <taxon>Bacteria</taxon>
        <taxon>Pseudomonadati</taxon>
        <taxon>Lentisphaerota</taxon>
        <taxon>Lentisphaeria</taxon>
        <taxon>Victivallales</taxon>
        <taxon>Victivallaceae</taxon>
        <taxon>Victivallis</taxon>
    </lineage>
</organism>
<dbReference type="AlphaFoldDB" id="A0A844G255"/>
<dbReference type="Gene3D" id="3.20.20.100">
    <property type="entry name" value="NADP-dependent oxidoreductase domain"/>
    <property type="match status" value="1"/>
</dbReference>
<dbReference type="PROSITE" id="PS00198">
    <property type="entry name" value="4FE4S_FER_1"/>
    <property type="match status" value="1"/>
</dbReference>
<name>A0A844G255_9BACT</name>
<evidence type="ECO:0000259" key="4">
    <source>
        <dbReference type="PROSITE" id="PS51379"/>
    </source>
</evidence>
<dbReference type="SUPFAM" id="SSF51430">
    <property type="entry name" value="NAD(P)-linked oxidoreductase"/>
    <property type="match status" value="1"/>
</dbReference>
<dbReference type="Proteomes" id="UP000435649">
    <property type="component" value="Unassembled WGS sequence"/>
</dbReference>
<dbReference type="Pfam" id="PF13187">
    <property type="entry name" value="Fer4_9"/>
    <property type="match status" value="1"/>
</dbReference>
<dbReference type="PANTHER" id="PTHR43312">
    <property type="entry name" value="D-THREO-ALDOSE 1-DEHYDROGENASE"/>
    <property type="match status" value="1"/>
</dbReference>
<dbReference type="InterPro" id="IPR017900">
    <property type="entry name" value="4Fe4S_Fe_S_CS"/>
</dbReference>
<evidence type="ECO:0000313" key="5">
    <source>
        <dbReference type="EMBL" id="MST97456.1"/>
    </source>
</evidence>
<dbReference type="CDD" id="cd19096">
    <property type="entry name" value="AKR_Fe-S_oxidoreductase"/>
    <property type="match status" value="1"/>
</dbReference>
<evidence type="ECO:0000313" key="6">
    <source>
        <dbReference type="Proteomes" id="UP000435649"/>
    </source>
</evidence>
<dbReference type="GO" id="GO:0046872">
    <property type="term" value="F:metal ion binding"/>
    <property type="evidence" value="ECO:0007669"/>
    <property type="project" value="UniProtKB-KW"/>
</dbReference>
<feature type="domain" description="4Fe-4S ferredoxin-type" evidence="4">
    <location>
        <begin position="314"/>
        <end position="344"/>
    </location>
</feature>
<keyword evidence="2" id="KW-0408">Iron</keyword>
<proteinExistence type="predicted"/>